<name>A0A0D3FGE7_9ORYZ</name>
<organism evidence="2">
    <name type="scientific">Oryza barthii</name>
    <dbReference type="NCBI Taxonomy" id="65489"/>
    <lineage>
        <taxon>Eukaryota</taxon>
        <taxon>Viridiplantae</taxon>
        <taxon>Streptophyta</taxon>
        <taxon>Embryophyta</taxon>
        <taxon>Tracheophyta</taxon>
        <taxon>Spermatophyta</taxon>
        <taxon>Magnoliopsida</taxon>
        <taxon>Liliopsida</taxon>
        <taxon>Poales</taxon>
        <taxon>Poaceae</taxon>
        <taxon>BOP clade</taxon>
        <taxon>Oryzoideae</taxon>
        <taxon>Oryzeae</taxon>
        <taxon>Oryzinae</taxon>
        <taxon>Oryza</taxon>
    </lineage>
</organism>
<keyword evidence="3" id="KW-1185">Reference proteome</keyword>
<dbReference type="HOGENOM" id="CLU_2349807_0_0_1"/>
<proteinExistence type="predicted"/>
<dbReference type="Proteomes" id="UP000026960">
    <property type="component" value="Chromosome 3"/>
</dbReference>
<feature type="region of interest" description="Disordered" evidence="1">
    <location>
        <begin position="1"/>
        <end position="23"/>
    </location>
</feature>
<reference evidence="2" key="1">
    <citation type="journal article" date="2009" name="Rice">
        <title>De Novo Next Generation Sequencing of Plant Genomes.</title>
        <authorList>
            <person name="Rounsley S."/>
            <person name="Marri P.R."/>
            <person name="Yu Y."/>
            <person name="He R."/>
            <person name="Sisneros N."/>
            <person name="Goicoechea J.L."/>
            <person name="Lee S.J."/>
            <person name="Angelova A."/>
            <person name="Kudrna D."/>
            <person name="Luo M."/>
            <person name="Affourtit J."/>
            <person name="Desany B."/>
            <person name="Knight J."/>
            <person name="Niazi F."/>
            <person name="Egholm M."/>
            <person name="Wing R.A."/>
        </authorList>
    </citation>
    <scope>NUCLEOTIDE SEQUENCE [LARGE SCALE GENOMIC DNA]</scope>
    <source>
        <strain evidence="2">cv. IRGC 105608</strain>
    </source>
</reference>
<sequence>MLGDDGEHEGGREGCSSAAVRRQVETDRSRIEGVAFDVLVVGELEQATRRHGGGAVEAEVCSGEAFEGELVFASRWRHQLDAVEDSEYKEAGDGPDDHHGYRDA</sequence>
<dbReference type="Gramene" id="OBART03G11140.1">
    <property type="protein sequence ID" value="OBART03G11140.1"/>
    <property type="gene ID" value="OBART03G11140"/>
</dbReference>
<evidence type="ECO:0000313" key="3">
    <source>
        <dbReference type="Proteomes" id="UP000026960"/>
    </source>
</evidence>
<accession>A0A0D3FGE7</accession>
<reference evidence="2" key="2">
    <citation type="submission" date="2015-03" db="UniProtKB">
        <authorList>
            <consortium name="EnsemblPlants"/>
        </authorList>
    </citation>
    <scope>IDENTIFICATION</scope>
</reference>
<dbReference type="EnsemblPlants" id="OBART03G11140.1">
    <property type="protein sequence ID" value="OBART03G11140.1"/>
    <property type="gene ID" value="OBART03G11140"/>
</dbReference>
<evidence type="ECO:0000256" key="1">
    <source>
        <dbReference type="SAM" id="MobiDB-lite"/>
    </source>
</evidence>
<dbReference type="PaxDb" id="65489-OBART03G11140.1"/>
<dbReference type="AlphaFoldDB" id="A0A0D3FGE7"/>
<feature type="region of interest" description="Disordered" evidence="1">
    <location>
        <begin position="85"/>
        <end position="104"/>
    </location>
</feature>
<protein>
    <submittedName>
        <fullName evidence="2">Uncharacterized protein</fullName>
    </submittedName>
</protein>
<evidence type="ECO:0000313" key="2">
    <source>
        <dbReference type="EnsemblPlants" id="OBART03G11140.1"/>
    </source>
</evidence>